<dbReference type="SUPFAM" id="SSF81324">
    <property type="entry name" value="Voltage-gated potassium channels"/>
    <property type="match status" value="1"/>
</dbReference>
<organism evidence="7 8">
    <name type="scientific">Candidatus Thalassospirochaeta sargassi</name>
    <dbReference type="NCBI Taxonomy" id="3119039"/>
    <lineage>
        <taxon>Bacteria</taxon>
        <taxon>Pseudomonadati</taxon>
        <taxon>Spirochaetota</taxon>
        <taxon>Spirochaetia</taxon>
        <taxon>Spirochaetales</taxon>
        <taxon>Spirochaetaceae</taxon>
        <taxon>Candidatus Thalassospirochaeta</taxon>
    </lineage>
</organism>
<feature type="transmembrane region" description="Helical" evidence="5">
    <location>
        <begin position="42"/>
        <end position="63"/>
    </location>
</feature>
<evidence type="ECO:0000259" key="6">
    <source>
        <dbReference type="Pfam" id="PF00520"/>
    </source>
</evidence>
<evidence type="ECO:0000313" key="7">
    <source>
        <dbReference type="EMBL" id="MDC7225517.1"/>
    </source>
</evidence>
<evidence type="ECO:0000313" key="8">
    <source>
        <dbReference type="Proteomes" id="UP001221217"/>
    </source>
</evidence>
<evidence type="ECO:0000256" key="4">
    <source>
        <dbReference type="ARBA" id="ARBA00023136"/>
    </source>
</evidence>
<gene>
    <name evidence="7" type="ORF">PQJ61_01990</name>
</gene>
<proteinExistence type="predicted"/>
<dbReference type="InterPro" id="IPR005821">
    <property type="entry name" value="Ion_trans_dom"/>
</dbReference>
<sequence>MDRKNYQVLENIVLAAIFFVLVQTFVEDLAIVAGWSWDVRRILILTGLGFDLFFTIEFLTRLYRAIARGSVREYIVLRRGWIDLLASVPLLLLSSGPSAIAVLMGGGAITGAAGILNVLKVVKAVRIARILRLLRVLKIFKQIKNTDSAMAQRHISKITTMGVAVFVGILLFASIFVQMLGLPTAASENEKIISEVMIAYETNPDLAESCSDLLIVKKSGETVFTRYDNDFYKMNFGFNDYVYAEYMGWEFFFDIRGVEKVQSMDNLLFFVIILALVLAYTLFYSPHFAITVSDPIHVMRRGLEEKSYNFEVKINPEYAGDDIFKLAENYNNIYLPLKDRTQAEDLPDADSLELKFDDIKNMF</sequence>
<keyword evidence="3 5" id="KW-1133">Transmembrane helix</keyword>
<dbReference type="EMBL" id="JAQQAL010000007">
    <property type="protein sequence ID" value="MDC7225517.1"/>
    <property type="molecule type" value="Genomic_DNA"/>
</dbReference>
<keyword evidence="2 5" id="KW-0812">Transmembrane</keyword>
<evidence type="ECO:0000256" key="5">
    <source>
        <dbReference type="SAM" id="Phobius"/>
    </source>
</evidence>
<feature type="transmembrane region" description="Helical" evidence="5">
    <location>
        <begin position="99"/>
        <end position="119"/>
    </location>
</feature>
<dbReference type="Proteomes" id="UP001221217">
    <property type="component" value="Unassembled WGS sequence"/>
</dbReference>
<dbReference type="Pfam" id="PF00520">
    <property type="entry name" value="Ion_trans"/>
    <property type="match status" value="1"/>
</dbReference>
<evidence type="ECO:0000256" key="3">
    <source>
        <dbReference type="ARBA" id="ARBA00022989"/>
    </source>
</evidence>
<feature type="transmembrane region" description="Helical" evidence="5">
    <location>
        <begin position="158"/>
        <end position="180"/>
    </location>
</feature>
<dbReference type="AlphaFoldDB" id="A0AAJ1IA75"/>
<feature type="transmembrane region" description="Helical" evidence="5">
    <location>
        <begin position="12"/>
        <end position="36"/>
    </location>
</feature>
<feature type="transmembrane region" description="Helical" evidence="5">
    <location>
        <begin position="267"/>
        <end position="290"/>
    </location>
</feature>
<accession>A0AAJ1IA75</accession>
<feature type="domain" description="Ion transport" evidence="6">
    <location>
        <begin position="12"/>
        <end position="180"/>
    </location>
</feature>
<keyword evidence="4 5" id="KW-0472">Membrane</keyword>
<comment type="subcellular location">
    <subcellularLocation>
        <location evidence="1">Membrane</location>
        <topology evidence="1">Multi-pass membrane protein</topology>
    </subcellularLocation>
</comment>
<reference evidence="7 8" key="1">
    <citation type="submission" date="2022-12" db="EMBL/GenBank/DDBJ databases">
        <title>Metagenome assembled genome from gulf of manar.</title>
        <authorList>
            <person name="Kohli P."/>
            <person name="Pk S."/>
            <person name="Venkata Ramana C."/>
            <person name="Sasikala C."/>
        </authorList>
    </citation>
    <scope>NUCLEOTIDE SEQUENCE [LARGE SCALE GENOMIC DNA]</scope>
    <source>
        <strain evidence="7">JB008</strain>
    </source>
</reference>
<dbReference type="Gene3D" id="1.10.287.70">
    <property type="match status" value="1"/>
</dbReference>
<dbReference type="GO" id="GO:0016020">
    <property type="term" value="C:membrane"/>
    <property type="evidence" value="ECO:0007669"/>
    <property type="project" value="UniProtKB-SubCell"/>
</dbReference>
<name>A0AAJ1IA75_9SPIO</name>
<protein>
    <submittedName>
        <fullName evidence="7">Ion transporter</fullName>
    </submittedName>
</protein>
<comment type="caution">
    <text evidence="7">The sequence shown here is derived from an EMBL/GenBank/DDBJ whole genome shotgun (WGS) entry which is preliminary data.</text>
</comment>
<evidence type="ECO:0000256" key="2">
    <source>
        <dbReference type="ARBA" id="ARBA00022692"/>
    </source>
</evidence>
<evidence type="ECO:0000256" key="1">
    <source>
        <dbReference type="ARBA" id="ARBA00004141"/>
    </source>
</evidence>
<dbReference type="GO" id="GO:0005216">
    <property type="term" value="F:monoatomic ion channel activity"/>
    <property type="evidence" value="ECO:0007669"/>
    <property type="project" value="InterPro"/>
</dbReference>
<feature type="transmembrane region" description="Helical" evidence="5">
    <location>
        <begin position="75"/>
        <end position="93"/>
    </location>
</feature>